<name>A0A1G5JJ27_9BACT</name>
<evidence type="ECO:0000313" key="1">
    <source>
        <dbReference type="EMBL" id="SCY88174.1"/>
    </source>
</evidence>
<dbReference type="EMBL" id="FMUX01000032">
    <property type="protein sequence ID" value="SCY88174.1"/>
    <property type="molecule type" value="Genomic_DNA"/>
</dbReference>
<dbReference type="STRING" id="419481.SAMN05216233_1322"/>
<evidence type="ECO:0000313" key="2">
    <source>
        <dbReference type="Proteomes" id="UP000198870"/>
    </source>
</evidence>
<sequence>MRQQAETWIREAAVQCGLSADSVMAKPERPSLLDPKKRIELEYLAETFMYAPRPLAKWTLPEGTHQRMRNRVYTGRLPVRVEVISDDESWLDAFVNAFIVTLPSKRVDADNNLVQIRVEKATREGFTGNRTEVFVRRSNSLHLTFEWMLCKETDLPLIRKVQFTPKTKEA</sequence>
<dbReference type="AlphaFoldDB" id="A0A1G5JJ27"/>
<reference evidence="1 2" key="1">
    <citation type="submission" date="2016-10" db="EMBL/GenBank/DDBJ databases">
        <authorList>
            <person name="de Groot N.N."/>
        </authorList>
    </citation>
    <scope>NUCLEOTIDE SEQUENCE [LARGE SCALE GENOMIC DNA]</scope>
    <source>
        <strain evidence="1 2">AA1</strain>
    </source>
</reference>
<gene>
    <name evidence="1" type="ORF">SAMN05216233_1322</name>
</gene>
<dbReference type="Proteomes" id="UP000198870">
    <property type="component" value="Unassembled WGS sequence"/>
</dbReference>
<keyword evidence="2" id="KW-1185">Reference proteome</keyword>
<proteinExistence type="predicted"/>
<dbReference type="RefSeq" id="WP_092215596.1">
    <property type="nucleotide sequence ID" value="NZ_FMUX01000032.1"/>
</dbReference>
<dbReference type="OrthoDB" id="5451566at2"/>
<organism evidence="1 2">
    <name type="scientific">Desulfoluna spongiiphila</name>
    <dbReference type="NCBI Taxonomy" id="419481"/>
    <lineage>
        <taxon>Bacteria</taxon>
        <taxon>Pseudomonadati</taxon>
        <taxon>Thermodesulfobacteriota</taxon>
        <taxon>Desulfobacteria</taxon>
        <taxon>Desulfobacterales</taxon>
        <taxon>Desulfolunaceae</taxon>
        <taxon>Desulfoluna</taxon>
    </lineage>
</organism>
<protein>
    <submittedName>
        <fullName evidence="1">Uncharacterized protein</fullName>
    </submittedName>
</protein>
<accession>A0A1G5JJ27</accession>